<dbReference type="Pfam" id="PF00646">
    <property type="entry name" value="F-box"/>
    <property type="match status" value="1"/>
</dbReference>
<dbReference type="Pfam" id="PF07735">
    <property type="entry name" value="FBA_2"/>
    <property type="match status" value="1"/>
</dbReference>
<proteinExistence type="predicted"/>
<feature type="domain" description="Sdz-33 F-box" evidence="2">
    <location>
        <begin position="201"/>
        <end position="242"/>
    </location>
</feature>
<dbReference type="PANTHER" id="PTHR21503">
    <property type="entry name" value="F-BOX-CONTAINING HYPOTHETICAL PROTEIN C.ELEGANS"/>
    <property type="match status" value="1"/>
</dbReference>
<dbReference type="EMBL" id="DS268428">
    <property type="protein sequence ID" value="EFO94392.1"/>
    <property type="molecule type" value="Genomic_DNA"/>
</dbReference>
<evidence type="ECO:0000313" key="4">
    <source>
        <dbReference type="Proteomes" id="UP000008281"/>
    </source>
</evidence>
<dbReference type="OMA" id="YIWHERF"/>
<evidence type="ECO:0008006" key="5">
    <source>
        <dbReference type="Google" id="ProtNLM"/>
    </source>
</evidence>
<dbReference type="Proteomes" id="UP000008281">
    <property type="component" value="Unassembled WGS sequence"/>
</dbReference>
<dbReference type="PANTHER" id="PTHR21503:SF36">
    <property type="entry name" value="F-BOX ASSOCIATED DOMAIN-CONTAINING PROTEIN"/>
    <property type="match status" value="1"/>
</dbReference>
<name>E3M8C1_CAERE</name>
<dbReference type="HOGENOM" id="CLU_880651_0_0_1"/>
<feature type="domain" description="F-box" evidence="1">
    <location>
        <begin position="9"/>
        <end position="45"/>
    </location>
</feature>
<protein>
    <recommendedName>
        <fullName evidence="5">F-box domain-containing protein</fullName>
    </recommendedName>
</protein>
<dbReference type="AlphaFoldDB" id="E3M8C1"/>
<dbReference type="InterPro" id="IPR001810">
    <property type="entry name" value="F-box_dom"/>
</dbReference>
<evidence type="ECO:0000259" key="2">
    <source>
        <dbReference type="Pfam" id="PF07735"/>
    </source>
</evidence>
<dbReference type="InParanoid" id="E3M8C1"/>
<keyword evidence="4" id="KW-1185">Reference proteome</keyword>
<sequence length="341" mass="39923">MTETRGFPLFSLPYVALKDVVLSLDIFSRLNLSSCSKKSKSIAGSYKMSTLEIESINFCENSEHIVKISEIYSSPEPKITHTLNIIPSNIEANYGKIIEISGFEWKLHHNSPMNLIAKFSVFYKVPQSKSVGFNRDVEKSDINDETIVLFNTRKLGIQKEKLTTEELNLIFSKLHDIQVFSIWSEIPEDYDNYEIWKAKEIRLRDPPRTSEDLLRMDCEKLICNGPKFKTSDLNLFLKKWMQLTLKKEKTYLKREIAVFRVETDSNLYEDLPITPWNPNQRGQYFQGHCQYFHNFSIDCSQGFDLFRDDGVLATVIFDHNAFKFYIWHERFPVVTDTRPCY</sequence>
<reference evidence="3" key="1">
    <citation type="submission" date="2007-07" db="EMBL/GenBank/DDBJ databases">
        <title>PCAP assembly of the Caenorhabditis remanei genome.</title>
        <authorList>
            <consortium name="The Caenorhabditis remanei Sequencing Consortium"/>
            <person name="Wilson R.K."/>
        </authorList>
    </citation>
    <scope>NUCLEOTIDE SEQUENCE [LARGE SCALE GENOMIC DNA]</scope>
    <source>
        <strain evidence="3">PB4641</strain>
    </source>
</reference>
<evidence type="ECO:0000259" key="1">
    <source>
        <dbReference type="Pfam" id="PF00646"/>
    </source>
</evidence>
<dbReference type="InterPro" id="IPR012885">
    <property type="entry name" value="F-box_Sdz-33"/>
</dbReference>
<evidence type="ECO:0000313" key="3">
    <source>
        <dbReference type="EMBL" id="EFO94392.1"/>
    </source>
</evidence>
<accession>E3M8C1</accession>
<gene>
    <name evidence="3" type="ORF">CRE_13351</name>
</gene>
<organism evidence="4">
    <name type="scientific">Caenorhabditis remanei</name>
    <name type="common">Caenorhabditis vulgaris</name>
    <dbReference type="NCBI Taxonomy" id="31234"/>
    <lineage>
        <taxon>Eukaryota</taxon>
        <taxon>Metazoa</taxon>
        <taxon>Ecdysozoa</taxon>
        <taxon>Nematoda</taxon>
        <taxon>Chromadorea</taxon>
        <taxon>Rhabditida</taxon>
        <taxon>Rhabditina</taxon>
        <taxon>Rhabditomorpha</taxon>
        <taxon>Rhabditoidea</taxon>
        <taxon>Rhabditidae</taxon>
        <taxon>Peloderinae</taxon>
        <taxon>Caenorhabditis</taxon>
    </lineage>
</organism>